<dbReference type="AlphaFoldDB" id="A0AAE1DL98"/>
<reference evidence="1" key="1">
    <citation type="journal article" date="2023" name="G3 (Bethesda)">
        <title>A reference genome for the long-term kleptoplast-retaining sea slug Elysia crispata morphotype clarki.</title>
        <authorList>
            <person name="Eastman K.E."/>
            <person name="Pendleton A.L."/>
            <person name="Shaikh M.A."/>
            <person name="Suttiyut T."/>
            <person name="Ogas R."/>
            <person name="Tomko P."/>
            <person name="Gavelis G."/>
            <person name="Widhalm J.R."/>
            <person name="Wisecaver J.H."/>
        </authorList>
    </citation>
    <scope>NUCLEOTIDE SEQUENCE</scope>
    <source>
        <strain evidence="1">ECLA1</strain>
    </source>
</reference>
<sequence length="88" mass="10087">MITKTLIFFNAVAEHNIESSNELADRQDKESEPKLCISASSVVGIGNQLPPKLSFRHSQKVMLFLLWRSVSLRTQQFNKRSFQVMFSV</sequence>
<evidence type="ECO:0000313" key="1">
    <source>
        <dbReference type="EMBL" id="KAK3774914.1"/>
    </source>
</evidence>
<evidence type="ECO:0000313" key="2">
    <source>
        <dbReference type="Proteomes" id="UP001283361"/>
    </source>
</evidence>
<dbReference type="Proteomes" id="UP001283361">
    <property type="component" value="Unassembled WGS sequence"/>
</dbReference>
<dbReference type="EMBL" id="JAWDGP010003379">
    <property type="protein sequence ID" value="KAK3774914.1"/>
    <property type="molecule type" value="Genomic_DNA"/>
</dbReference>
<protein>
    <submittedName>
        <fullName evidence="1">Uncharacterized protein</fullName>
    </submittedName>
</protein>
<gene>
    <name evidence="1" type="ORF">RRG08_007271</name>
</gene>
<keyword evidence="2" id="KW-1185">Reference proteome</keyword>
<proteinExistence type="predicted"/>
<name>A0AAE1DL98_9GAST</name>
<accession>A0AAE1DL98</accession>
<organism evidence="1 2">
    <name type="scientific">Elysia crispata</name>
    <name type="common">lettuce slug</name>
    <dbReference type="NCBI Taxonomy" id="231223"/>
    <lineage>
        <taxon>Eukaryota</taxon>
        <taxon>Metazoa</taxon>
        <taxon>Spiralia</taxon>
        <taxon>Lophotrochozoa</taxon>
        <taxon>Mollusca</taxon>
        <taxon>Gastropoda</taxon>
        <taxon>Heterobranchia</taxon>
        <taxon>Euthyneura</taxon>
        <taxon>Panpulmonata</taxon>
        <taxon>Sacoglossa</taxon>
        <taxon>Placobranchoidea</taxon>
        <taxon>Plakobranchidae</taxon>
        <taxon>Elysia</taxon>
    </lineage>
</organism>
<comment type="caution">
    <text evidence="1">The sequence shown here is derived from an EMBL/GenBank/DDBJ whole genome shotgun (WGS) entry which is preliminary data.</text>
</comment>